<dbReference type="AlphaFoldDB" id="A0A2M9CMA0"/>
<dbReference type="EMBL" id="PGFF01000001">
    <property type="protein sequence ID" value="PJJ73037.1"/>
    <property type="molecule type" value="Genomic_DNA"/>
</dbReference>
<dbReference type="Proteomes" id="UP000228758">
    <property type="component" value="Unassembled WGS sequence"/>
</dbReference>
<dbReference type="RefSeq" id="WP_100365169.1">
    <property type="nucleotide sequence ID" value="NZ_PGFF01000001.1"/>
</dbReference>
<reference evidence="1 2" key="1">
    <citation type="submission" date="2017-11" db="EMBL/GenBank/DDBJ databases">
        <title>Genomic Encyclopedia of Archaeal and Bacterial Type Strains, Phase II (KMG-II): From Individual Species to Whole Genera.</title>
        <authorList>
            <person name="Goeker M."/>
        </authorList>
    </citation>
    <scope>NUCLEOTIDE SEQUENCE [LARGE SCALE GENOMIC DNA]</scope>
    <source>
        <strain evidence="1 2">DSM 27393</strain>
    </source>
</reference>
<name>A0A2M9CMA0_9MICO</name>
<organism evidence="1 2">
    <name type="scientific">Diaminobutyricimonas aerilata</name>
    <dbReference type="NCBI Taxonomy" id="1162967"/>
    <lineage>
        <taxon>Bacteria</taxon>
        <taxon>Bacillati</taxon>
        <taxon>Actinomycetota</taxon>
        <taxon>Actinomycetes</taxon>
        <taxon>Micrococcales</taxon>
        <taxon>Microbacteriaceae</taxon>
        <taxon>Diaminobutyricimonas</taxon>
    </lineage>
</organism>
<evidence type="ECO:0000313" key="2">
    <source>
        <dbReference type="Proteomes" id="UP000228758"/>
    </source>
</evidence>
<accession>A0A2M9CMA0</accession>
<comment type="caution">
    <text evidence="1">The sequence shown here is derived from an EMBL/GenBank/DDBJ whole genome shotgun (WGS) entry which is preliminary data.</text>
</comment>
<protein>
    <submittedName>
        <fullName evidence="1">Uncharacterized protein</fullName>
    </submittedName>
</protein>
<sequence length="99" mass="10865">MLRTAITVNQTRFYLAQGQDPAGLRTAMIDAVHGGGAFVRFTEVGNRKVEVLVSPGVSIIFEEDEVEADDRDTGDVDHPFIAPADARRGYIDFDFDFSG</sequence>
<keyword evidence="2" id="KW-1185">Reference proteome</keyword>
<evidence type="ECO:0000313" key="1">
    <source>
        <dbReference type="EMBL" id="PJJ73037.1"/>
    </source>
</evidence>
<dbReference type="OrthoDB" id="5120955at2"/>
<gene>
    <name evidence="1" type="ORF">CLV46_2618</name>
</gene>
<proteinExistence type="predicted"/>